<evidence type="ECO:0000313" key="2">
    <source>
        <dbReference type="Proteomes" id="UP000827889"/>
    </source>
</evidence>
<protein>
    <submittedName>
        <fullName evidence="3">F-box/kelch-repeat protein At3g23880-like</fullName>
    </submittedName>
</protein>
<dbReference type="Proteomes" id="UP000827889">
    <property type="component" value="Chromosome 11"/>
</dbReference>
<organism evidence="2 3">
    <name type="scientific">Rhodamnia argentea</name>
    <dbReference type="NCBI Taxonomy" id="178133"/>
    <lineage>
        <taxon>Eukaryota</taxon>
        <taxon>Viridiplantae</taxon>
        <taxon>Streptophyta</taxon>
        <taxon>Embryophyta</taxon>
        <taxon>Tracheophyta</taxon>
        <taxon>Spermatophyta</taxon>
        <taxon>Magnoliopsida</taxon>
        <taxon>eudicotyledons</taxon>
        <taxon>Gunneridae</taxon>
        <taxon>Pentapetalae</taxon>
        <taxon>rosids</taxon>
        <taxon>malvids</taxon>
        <taxon>Myrtales</taxon>
        <taxon>Myrtaceae</taxon>
        <taxon>Myrtoideae</taxon>
        <taxon>Myrteae</taxon>
        <taxon>Australasian group</taxon>
        <taxon>Rhodamnia</taxon>
    </lineage>
</organism>
<gene>
    <name evidence="3" type="primary">LOC115750471</name>
</gene>
<dbReference type="PANTHER" id="PTHR31672">
    <property type="entry name" value="BNACNNG10540D PROTEIN"/>
    <property type="match status" value="1"/>
</dbReference>
<dbReference type="Pfam" id="PF00646">
    <property type="entry name" value="F-box"/>
    <property type="match status" value="1"/>
</dbReference>
<evidence type="ECO:0000259" key="1">
    <source>
        <dbReference type="PROSITE" id="PS50181"/>
    </source>
</evidence>
<dbReference type="SUPFAM" id="SSF81383">
    <property type="entry name" value="F-box domain"/>
    <property type="match status" value="1"/>
</dbReference>
<dbReference type="InterPro" id="IPR001810">
    <property type="entry name" value="F-box_dom"/>
</dbReference>
<dbReference type="InterPro" id="IPR050796">
    <property type="entry name" value="SCF_F-box_component"/>
</dbReference>
<sequence>MSLSKSLPREMVLEILKRLPVKPLMRFKCVSKSWRLMIDDPDFVAMHLKHSALGGTNWYLLLKVRYPSREQKSSLYPDKSLTVDSQIEIEVPFVSPTANYSFVGSCNGLICVSEKNTEHGSWTFFLWNLFTRKYKAVQSSSLNFAETRTVLGFGYSDRINDYKVVRITHCRDKYGGFWRGLVSEVEVYSLSTDTWRAVEFDRGCKLCDLSTVSFNGNLHWMSILADGDCSWCCGSITTFGVADEVFNEMPLPKSLVGVPSVEVNLEVLNGSLVLLISHVNWRNLVICKCDVWVMTEYGMPESWTKLHTIHLNGDVGRFRGFTRSAWD</sequence>
<reference evidence="3" key="1">
    <citation type="submission" date="2025-08" db="UniProtKB">
        <authorList>
            <consortium name="RefSeq"/>
        </authorList>
    </citation>
    <scope>IDENTIFICATION</scope>
    <source>
        <tissue evidence="3">Leaf</tissue>
    </source>
</reference>
<dbReference type="SMART" id="SM00256">
    <property type="entry name" value="FBOX"/>
    <property type="match status" value="1"/>
</dbReference>
<dbReference type="GeneID" id="115750471"/>
<keyword evidence="2" id="KW-1185">Reference proteome</keyword>
<dbReference type="InterPro" id="IPR006527">
    <property type="entry name" value="F-box-assoc_dom_typ1"/>
</dbReference>
<dbReference type="NCBIfam" id="TIGR01640">
    <property type="entry name" value="F_box_assoc_1"/>
    <property type="match status" value="1"/>
</dbReference>
<evidence type="ECO:0000313" key="3">
    <source>
        <dbReference type="RefSeq" id="XP_048128393.1"/>
    </source>
</evidence>
<feature type="domain" description="F-box" evidence="1">
    <location>
        <begin position="1"/>
        <end position="48"/>
    </location>
</feature>
<dbReference type="Gene3D" id="1.20.1280.50">
    <property type="match status" value="1"/>
</dbReference>
<dbReference type="PANTHER" id="PTHR31672:SF13">
    <property type="entry name" value="F-BOX PROTEIN CPR30-LIKE"/>
    <property type="match status" value="1"/>
</dbReference>
<dbReference type="PROSITE" id="PS50181">
    <property type="entry name" value="FBOX"/>
    <property type="match status" value="1"/>
</dbReference>
<dbReference type="CDD" id="cd22157">
    <property type="entry name" value="F-box_AtFBW1-like"/>
    <property type="match status" value="1"/>
</dbReference>
<name>A0ABM3GVM5_9MYRT</name>
<dbReference type="RefSeq" id="XP_048128393.1">
    <property type="nucleotide sequence ID" value="XM_048272436.1"/>
</dbReference>
<dbReference type="InterPro" id="IPR017451">
    <property type="entry name" value="F-box-assoc_interact_dom"/>
</dbReference>
<proteinExistence type="predicted"/>
<accession>A0ABM3GVM5</accession>
<dbReference type="InterPro" id="IPR036047">
    <property type="entry name" value="F-box-like_dom_sf"/>
</dbReference>
<dbReference type="Pfam" id="PF07734">
    <property type="entry name" value="FBA_1"/>
    <property type="match status" value="1"/>
</dbReference>